<dbReference type="Proteomes" id="UP000245910">
    <property type="component" value="Chromosome III"/>
</dbReference>
<accession>A0A2L2U438</accession>
<sequence>MAGEFSFLTLQPSDKGGNVLCLELDNYYDDLIEEHPNLDFKVLPRNIYDGPTVNGLLSAGDSTASDAAWAKDFQWYHECLSPCPG</sequence>
<evidence type="ECO:0000313" key="1">
    <source>
        <dbReference type="EMBL" id="CEI70930.1"/>
    </source>
</evidence>
<proteinExistence type="predicted"/>
<name>A0A2L2U438_9HYPO</name>
<organism evidence="1 2">
    <name type="scientific">Fusarium venenatum</name>
    <dbReference type="NCBI Taxonomy" id="56646"/>
    <lineage>
        <taxon>Eukaryota</taxon>
        <taxon>Fungi</taxon>
        <taxon>Dikarya</taxon>
        <taxon>Ascomycota</taxon>
        <taxon>Pezizomycotina</taxon>
        <taxon>Sordariomycetes</taxon>
        <taxon>Hypocreomycetidae</taxon>
        <taxon>Hypocreales</taxon>
        <taxon>Nectriaceae</taxon>
        <taxon>Fusarium</taxon>
    </lineage>
</organism>
<dbReference type="EMBL" id="LN649231">
    <property type="protein sequence ID" value="CEI70930.1"/>
    <property type="molecule type" value="Genomic_DNA"/>
</dbReference>
<dbReference type="AlphaFoldDB" id="A0A2L2U438"/>
<evidence type="ECO:0000313" key="2">
    <source>
        <dbReference type="Proteomes" id="UP000245910"/>
    </source>
</evidence>
<reference evidence="2" key="1">
    <citation type="submission" date="2014-10" db="EMBL/GenBank/DDBJ databases">
        <authorList>
            <person name="King R."/>
        </authorList>
    </citation>
    <scope>NUCLEOTIDE SEQUENCE [LARGE SCALE GENOMIC DNA]</scope>
    <source>
        <strain evidence="2">A3/5</strain>
    </source>
</reference>
<keyword evidence="2" id="KW-1185">Reference proteome</keyword>
<protein>
    <submittedName>
        <fullName evidence="1">Uncharacterized protein</fullName>
    </submittedName>
</protein>